<dbReference type="AlphaFoldDB" id="W0A4G4"/>
<feature type="compositionally biased region" description="Low complexity" evidence="2">
    <location>
        <begin position="383"/>
        <end position="433"/>
    </location>
</feature>
<feature type="region of interest" description="Disordered" evidence="2">
    <location>
        <begin position="265"/>
        <end position="472"/>
    </location>
</feature>
<feature type="compositionally biased region" description="Pro residues" evidence="2">
    <location>
        <begin position="319"/>
        <end position="329"/>
    </location>
</feature>
<evidence type="ECO:0000256" key="2">
    <source>
        <dbReference type="SAM" id="MobiDB-lite"/>
    </source>
</evidence>
<evidence type="ECO:0000313" key="5">
    <source>
        <dbReference type="Proteomes" id="UP000018851"/>
    </source>
</evidence>
<evidence type="ECO:0000256" key="1">
    <source>
        <dbReference type="PROSITE-ProRule" id="PRU00339"/>
    </source>
</evidence>
<dbReference type="InterPro" id="IPR019734">
    <property type="entry name" value="TPR_rpt"/>
</dbReference>
<proteinExistence type="predicted"/>
<feature type="compositionally biased region" description="Pro residues" evidence="2">
    <location>
        <begin position="447"/>
        <end position="457"/>
    </location>
</feature>
<reference evidence="4 5" key="1">
    <citation type="submission" date="2013-07" db="EMBL/GenBank/DDBJ databases">
        <title>Completed genome of Sphingomonas sanxanigenens NX02.</title>
        <authorList>
            <person name="Ma T."/>
            <person name="Huang H."/>
            <person name="Wu M."/>
            <person name="Li X."/>
            <person name="Li G."/>
        </authorList>
    </citation>
    <scope>NUCLEOTIDE SEQUENCE [LARGE SCALE GENOMIC DNA]</scope>
    <source>
        <strain evidence="4 5">NX02</strain>
    </source>
</reference>
<dbReference type="InterPro" id="IPR036680">
    <property type="entry name" value="SPOR-like_sf"/>
</dbReference>
<feature type="compositionally biased region" description="Pro residues" evidence="2">
    <location>
        <begin position="499"/>
        <end position="531"/>
    </location>
</feature>
<dbReference type="InterPro" id="IPR007730">
    <property type="entry name" value="SPOR-like_dom"/>
</dbReference>
<dbReference type="PROSITE" id="PS50005">
    <property type="entry name" value="TPR"/>
    <property type="match status" value="2"/>
</dbReference>
<dbReference type="GO" id="GO:0042834">
    <property type="term" value="F:peptidoglycan binding"/>
    <property type="evidence" value="ECO:0007669"/>
    <property type="project" value="InterPro"/>
</dbReference>
<dbReference type="eggNOG" id="COG5010">
    <property type="taxonomic scope" value="Bacteria"/>
</dbReference>
<dbReference type="SUPFAM" id="SSF110997">
    <property type="entry name" value="Sporulation related repeat"/>
    <property type="match status" value="1"/>
</dbReference>
<organism evidence="4 5">
    <name type="scientific">Sphingomonas sanxanigenens DSM 19645 = NX02</name>
    <dbReference type="NCBI Taxonomy" id="1123269"/>
    <lineage>
        <taxon>Bacteria</taxon>
        <taxon>Pseudomonadati</taxon>
        <taxon>Pseudomonadota</taxon>
        <taxon>Alphaproteobacteria</taxon>
        <taxon>Sphingomonadales</taxon>
        <taxon>Sphingomonadaceae</taxon>
        <taxon>Sphingomonas</taxon>
    </lineage>
</organism>
<feature type="compositionally biased region" description="Pro residues" evidence="2">
    <location>
        <begin position="355"/>
        <end position="382"/>
    </location>
</feature>
<dbReference type="SMART" id="SM00028">
    <property type="entry name" value="TPR"/>
    <property type="match status" value="2"/>
</dbReference>
<dbReference type="HOGENOM" id="CLU_033316_0_0_5"/>
<protein>
    <recommendedName>
        <fullName evidence="3">SPOR domain-containing protein</fullName>
    </recommendedName>
</protein>
<dbReference type="PROSITE" id="PS51724">
    <property type="entry name" value="SPOR"/>
    <property type="match status" value="1"/>
</dbReference>
<dbReference type="KEGG" id="ssan:NX02_00775"/>
<dbReference type="PATRIC" id="fig|1123269.5.peg.154"/>
<dbReference type="Gene3D" id="1.25.40.10">
    <property type="entry name" value="Tetratricopeptide repeat domain"/>
    <property type="match status" value="1"/>
</dbReference>
<evidence type="ECO:0000259" key="3">
    <source>
        <dbReference type="PROSITE" id="PS51724"/>
    </source>
</evidence>
<evidence type="ECO:0000313" key="4">
    <source>
        <dbReference type="EMBL" id="AHE51921.1"/>
    </source>
</evidence>
<name>W0A4G4_9SPHN</name>
<dbReference type="Pfam" id="PF05036">
    <property type="entry name" value="SPOR"/>
    <property type="match status" value="1"/>
</dbReference>
<feature type="compositionally biased region" description="Low complexity" evidence="2">
    <location>
        <begin position="458"/>
        <end position="472"/>
    </location>
</feature>
<keyword evidence="5" id="KW-1185">Reference proteome</keyword>
<feature type="region of interest" description="Disordered" evidence="2">
    <location>
        <begin position="496"/>
        <end position="564"/>
    </location>
</feature>
<feature type="compositionally biased region" description="Basic and acidic residues" evidence="2">
    <location>
        <begin position="552"/>
        <end position="564"/>
    </location>
</feature>
<gene>
    <name evidence="4" type="ORF">NX02_00775</name>
</gene>
<feature type="repeat" description="TPR" evidence="1">
    <location>
        <begin position="127"/>
        <end position="160"/>
    </location>
</feature>
<dbReference type="InterPro" id="IPR011990">
    <property type="entry name" value="TPR-like_helical_dom_sf"/>
</dbReference>
<feature type="domain" description="SPOR" evidence="3">
    <location>
        <begin position="559"/>
        <end position="639"/>
    </location>
</feature>
<dbReference type="Proteomes" id="UP000018851">
    <property type="component" value="Chromosome"/>
</dbReference>
<feature type="compositionally biased region" description="Pro residues" evidence="2">
    <location>
        <begin position="272"/>
        <end position="282"/>
    </location>
</feature>
<feature type="repeat" description="TPR" evidence="1">
    <location>
        <begin position="59"/>
        <end position="92"/>
    </location>
</feature>
<dbReference type="STRING" id="1123269.NX02_00775"/>
<feature type="compositionally biased region" description="Low complexity" evidence="2">
    <location>
        <begin position="532"/>
        <end position="546"/>
    </location>
</feature>
<accession>W0A4G4</accession>
<dbReference type="EMBL" id="CP006644">
    <property type="protein sequence ID" value="AHE51921.1"/>
    <property type="molecule type" value="Genomic_DNA"/>
</dbReference>
<sequence length="651" mass="66341">MALVAFACPASAWAQAIDPEDVPVRVAPRSPTEIVQQPTPIADQLAEQVRALARDPRDIRALLGAGQAALQLGDANAAFDFFSRAERVSPSNGYAKAGQGSALLALERPRDALRLFDSAAALGIPVAQFAADRGLAYDLTGDPRRAQRDYQAALARSPDDETTRRYALSLGISGDRAEALALLDPLLYRRDVGAWRVRAFVLAMTGDVPGAQSIANQVMPARAAAAMAPFFARLGGLSPMQRAYAVHLGQLPANGTRYAQVERGDGFRAGTTPPPPIPPAQPRPEDVTQPVVRAPVSRAPRRRPGWTGGSRITRTLDPTPMPAPDPVQPGSPVAVTRERAAAGAGTAPQRVTPPAAAPAPAPTPTPTPTPSPPVPAPVPAPAAPTSAITPQRVPARPPGAAVAAPRAPAPSLAVTAPPTRTAATPPGGIPPAEAARRAAEAATAAPLPAPAPTPQPKPAVAQTPAPGAAKPVVGPPVPPGIAAPKAAAPAVAASTPAAPAVPAPTPAATPSPAPSPAPGPTPSPVPKPVATPRPAADAKAAAAAKKPPAKPVKKEPPKPKHPAREWVQIAGGANKAALPREWARLKAAEPRLVAGLKAWTMPLRATNRLLVGPFASSGAAQEFVNRMTKAGHQAFAVSSEEGQAVEPLGAR</sequence>
<dbReference type="SUPFAM" id="SSF48452">
    <property type="entry name" value="TPR-like"/>
    <property type="match status" value="1"/>
</dbReference>
<keyword evidence="1" id="KW-0802">TPR repeat</keyword>